<proteinExistence type="predicted"/>
<organism evidence="1 2">
    <name type="scientific">Virgibacillus natechei</name>
    <dbReference type="NCBI Taxonomy" id="1216297"/>
    <lineage>
        <taxon>Bacteria</taxon>
        <taxon>Bacillati</taxon>
        <taxon>Bacillota</taxon>
        <taxon>Bacilli</taxon>
        <taxon>Bacillales</taxon>
        <taxon>Bacillaceae</taxon>
        <taxon>Virgibacillus</taxon>
    </lineage>
</organism>
<dbReference type="Gene3D" id="3.40.50.300">
    <property type="entry name" value="P-loop containing nucleotide triphosphate hydrolases"/>
    <property type="match status" value="1"/>
</dbReference>
<comment type="caution">
    <text evidence="1">The sequence shown here is derived from an EMBL/GenBank/DDBJ whole genome shotgun (WGS) entry which is preliminary data.</text>
</comment>
<dbReference type="EMBL" id="JAGGKX010000018">
    <property type="protein sequence ID" value="MBP1970909.1"/>
    <property type="molecule type" value="Genomic_DNA"/>
</dbReference>
<keyword evidence="1" id="KW-0808">Transferase</keyword>
<gene>
    <name evidence="1" type="ORF">J2Z83_003045</name>
</gene>
<dbReference type="RefSeq" id="WP_209463998.1">
    <property type="nucleotide sequence ID" value="NZ_CP110224.1"/>
</dbReference>
<dbReference type="GO" id="GO:0016301">
    <property type="term" value="F:kinase activity"/>
    <property type="evidence" value="ECO:0007669"/>
    <property type="project" value="UniProtKB-KW"/>
</dbReference>
<dbReference type="InterPro" id="IPR027417">
    <property type="entry name" value="P-loop_NTPase"/>
</dbReference>
<protein>
    <submittedName>
        <fullName evidence="1">Shikimate kinase</fullName>
    </submittedName>
</protein>
<dbReference type="Proteomes" id="UP001519345">
    <property type="component" value="Unassembled WGS sequence"/>
</dbReference>
<keyword evidence="2" id="KW-1185">Reference proteome</keyword>
<dbReference type="SUPFAM" id="SSF52540">
    <property type="entry name" value="P-loop containing nucleoside triphosphate hydrolases"/>
    <property type="match status" value="1"/>
</dbReference>
<accession>A0ABS4IIY5</accession>
<name>A0ABS4IIY5_9BACI</name>
<sequence length="187" mass="21631">MSGTIILIGPICSGKSTVAEVLSSKTGIPQRPMDDRRFDYYKEIGFSKERQNEICENYGYMSMYEYWKPFEAHAVKRALEDYPNCIHDFGAGHSVYEDEVLLKEVKSILYNYENVFLLLPSQNEKESINVLNERLKDVTTNNDVYKLNEHFVNHKSNKLLAKYTIYTNGYSPEEIADEITEITTNNS</sequence>
<evidence type="ECO:0000313" key="2">
    <source>
        <dbReference type="Proteomes" id="UP001519345"/>
    </source>
</evidence>
<keyword evidence="1" id="KW-0418">Kinase</keyword>
<reference evidence="1 2" key="1">
    <citation type="submission" date="2021-03" db="EMBL/GenBank/DDBJ databases">
        <title>Genomic Encyclopedia of Type Strains, Phase IV (KMG-IV): sequencing the most valuable type-strain genomes for metagenomic binning, comparative biology and taxonomic classification.</title>
        <authorList>
            <person name="Goeker M."/>
        </authorList>
    </citation>
    <scope>NUCLEOTIDE SEQUENCE [LARGE SCALE GENOMIC DNA]</scope>
    <source>
        <strain evidence="1 2">DSM 25609</strain>
    </source>
</reference>
<evidence type="ECO:0000313" key="1">
    <source>
        <dbReference type="EMBL" id="MBP1970909.1"/>
    </source>
</evidence>